<dbReference type="EMBL" id="JAKCXM010000034">
    <property type="protein sequence ID" value="KAJ0406273.1"/>
    <property type="molecule type" value="Genomic_DNA"/>
</dbReference>
<proteinExistence type="predicted"/>
<evidence type="ECO:0000256" key="1">
    <source>
        <dbReference type="ARBA" id="ARBA00022737"/>
    </source>
</evidence>
<reference evidence="3" key="1">
    <citation type="submission" date="2021-12" db="EMBL/GenBank/DDBJ databases">
        <title>Prjna785345.</title>
        <authorList>
            <person name="Rujirawat T."/>
            <person name="Krajaejun T."/>
        </authorList>
    </citation>
    <scope>NUCLEOTIDE SEQUENCE</scope>
    <source>
        <strain evidence="3">Pi057C3</strain>
    </source>
</reference>
<evidence type="ECO:0000259" key="2">
    <source>
        <dbReference type="Pfam" id="PF17830"/>
    </source>
</evidence>
<dbReference type="Gene3D" id="1.10.260.100">
    <property type="match status" value="1"/>
</dbReference>
<sequence>MAASMMQNPAMMQMAQNMMQNPEMMSNMMNNMGGMGGNAGGAGAGGMPDVAGMANAFRNSPELMAARSDPDLQDFFRDVDSEGPSAAMRHMSNPKVSQLIQNAMARMQG</sequence>
<feature type="domain" description="STI1/HOP DP" evidence="2">
    <location>
        <begin position="58"/>
        <end position="104"/>
    </location>
</feature>
<protein>
    <recommendedName>
        <fullName evidence="2">STI1/HOP DP domain-containing protein</fullName>
    </recommendedName>
</protein>
<gene>
    <name evidence="3" type="ORF">P43SY_007061</name>
</gene>
<evidence type="ECO:0000313" key="3">
    <source>
        <dbReference type="EMBL" id="KAJ0406273.1"/>
    </source>
</evidence>
<organism evidence="3 4">
    <name type="scientific">Pythium insidiosum</name>
    <name type="common">Pythiosis disease agent</name>
    <dbReference type="NCBI Taxonomy" id="114742"/>
    <lineage>
        <taxon>Eukaryota</taxon>
        <taxon>Sar</taxon>
        <taxon>Stramenopiles</taxon>
        <taxon>Oomycota</taxon>
        <taxon>Peronosporomycetes</taxon>
        <taxon>Pythiales</taxon>
        <taxon>Pythiaceae</taxon>
        <taxon>Pythium</taxon>
    </lineage>
</organism>
<dbReference type="Pfam" id="PF17830">
    <property type="entry name" value="STI1-HOP_DP"/>
    <property type="match status" value="1"/>
</dbReference>
<keyword evidence="4" id="KW-1185">Reference proteome</keyword>
<name>A0AAD5Q998_PYTIN</name>
<keyword evidence="1" id="KW-0677">Repeat</keyword>
<evidence type="ECO:0000313" key="4">
    <source>
        <dbReference type="Proteomes" id="UP001209570"/>
    </source>
</evidence>
<dbReference type="AlphaFoldDB" id="A0AAD5Q998"/>
<comment type="caution">
    <text evidence="3">The sequence shown here is derived from an EMBL/GenBank/DDBJ whole genome shotgun (WGS) entry which is preliminary data.</text>
</comment>
<dbReference type="Proteomes" id="UP001209570">
    <property type="component" value="Unassembled WGS sequence"/>
</dbReference>
<accession>A0AAD5Q998</accession>
<dbReference type="InterPro" id="IPR041243">
    <property type="entry name" value="STI1/HOP_DP"/>
</dbReference>